<evidence type="ECO:0000256" key="2">
    <source>
        <dbReference type="ARBA" id="ARBA00004186"/>
    </source>
</evidence>
<dbReference type="PANTHER" id="PTHR15874:SF1">
    <property type="entry name" value="NUCLEOLAR AND SPINDLE-ASSOCIATED PROTEIN 1"/>
    <property type="match status" value="1"/>
</dbReference>
<evidence type="ECO:0000256" key="11">
    <source>
        <dbReference type="ARBA" id="ARBA00023306"/>
    </source>
</evidence>
<feature type="region of interest" description="Disordered" evidence="12">
    <location>
        <begin position="316"/>
        <end position="364"/>
    </location>
</feature>
<evidence type="ECO:0000256" key="8">
    <source>
        <dbReference type="ARBA" id="ARBA00023125"/>
    </source>
</evidence>
<dbReference type="PANTHER" id="PTHR15874">
    <property type="entry name" value="NUCLEOLAR AND SPINDLE-ASSOCIATED PROTEIN 1"/>
    <property type="match status" value="1"/>
</dbReference>
<evidence type="ECO:0000256" key="9">
    <source>
        <dbReference type="ARBA" id="ARBA00023212"/>
    </source>
</evidence>
<keyword evidence="9" id="KW-0206">Cytoskeleton</keyword>
<gene>
    <name evidence="14" type="primary">LOC100199093</name>
</gene>
<evidence type="ECO:0000313" key="14">
    <source>
        <dbReference type="RefSeq" id="XP_065644237.1"/>
    </source>
</evidence>
<dbReference type="Proteomes" id="UP001652625">
    <property type="component" value="Chromosome 01"/>
</dbReference>
<keyword evidence="4" id="KW-0963">Cytoplasm</keyword>
<feature type="compositionally biased region" description="Basic and acidic residues" evidence="12">
    <location>
        <begin position="322"/>
        <end position="352"/>
    </location>
</feature>
<reference evidence="13" key="1">
    <citation type="submission" date="2025-05" db="UniProtKB">
        <authorList>
            <consortium name="RefSeq"/>
        </authorList>
    </citation>
    <scope>NUCLEOTIDE SEQUENCE [LARGE SCALE GENOMIC DNA]</scope>
</reference>
<dbReference type="RefSeq" id="XP_065644237.1">
    <property type="nucleotide sequence ID" value="XM_065788165.1"/>
</dbReference>
<keyword evidence="8" id="KW-0238">DNA-binding</keyword>
<comment type="subcellular location">
    <subcellularLocation>
        <location evidence="2">Cytoplasm</location>
        <location evidence="2">Cytoskeleton</location>
        <location evidence="2">Spindle</location>
    </subcellularLocation>
    <subcellularLocation>
        <location evidence="1">Nucleus</location>
    </subcellularLocation>
</comment>
<keyword evidence="13" id="KW-1185">Reference proteome</keyword>
<keyword evidence="6" id="KW-0493">Microtubule</keyword>
<accession>A0ABM4B5W4</accession>
<protein>
    <submittedName>
        <fullName evidence="14">Nucleolar and spindle-associated protein 1 isoform X3</fullName>
    </submittedName>
</protein>
<keyword evidence="5" id="KW-0132">Cell division</keyword>
<evidence type="ECO:0000313" key="13">
    <source>
        <dbReference type="Proteomes" id="UP001652625"/>
    </source>
</evidence>
<evidence type="ECO:0000256" key="4">
    <source>
        <dbReference type="ARBA" id="ARBA00022490"/>
    </source>
</evidence>
<keyword evidence="10" id="KW-0539">Nucleus</keyword>
<keyword evidence="7" id="KW-0498">Mitosis</keyword>
<organism evidence="13 14">
    <name type="scientific">Hydra vulgaris</name>
    <name type="common">Hydra</name>
    <name type="synonym">Hydra attenuata</name>
    <dbReference type="NCBI Taxonomy" id="6087"/>
    <lineage>
        <taxon>Eukaryota</taxon>
        <taxon>Metazoa</taxon>
        <taxon>Cnidaria</taxon>
        <taxon>Hydrozoa</taxon>
        <taxon>Hydroidolina</taxon>
        <taxon>Anthoathecata</taxon>
        <taxon>Aplanulata</taxon>
        <taxon>Hydridae</taxon>
        <taxon>Hydra</taxon>
    </lineage>
</organism>
<proteinExistence type="inferred from homology"/>
<name>A0ABM4B5W4_HYDVU</name>
<dbReference type="InterPro" id="IPR026756">
    <property type="entry name" value="NuSAP"/>
</dbReference>
<reference evidence="14" key="2">
    <citation type="submission" date="2025-08" db="UniProtKB">
        <authorList>
            <consortium name="RefSeq"/>
        </authorList>
    </citation>
    <scope>IDENTIFICATION</scope>
</reference>
<evidence type="ECO:0000256" key="7">
    <source>
        <dbReference type="ARBA" id="ARBA00022776"/>
    </source>
</evidence>
<dbReference type="GeneID" id="100199093"/>
<evidence type="ECO:0000256" key="5">
    <source>
        <dbReference type="ARBA" id="ARBA00022618"/>
    </source>
</evidence>
<sequence>MYTKEELELFSYRQLQKLCKQLNLKANKKSSDLLDDLFQIFAQSGENNKILQENVEVSNEKSLKHLEAKETMSHIIDKPVEVMLPNAAEVMLPNSTEVMLPNSVEEIIPDAVDVMVSDIEMDKENIKAEIANEIDKRAEIKVSKIPRAKDFNKSEVLQNSNFSECIQLKSPGRFLNQHKAQFKKMDSLDVYMEKKRQRADMILNKNVGTKLGVYNAVTPAKNVLRSSPRLNRERSNERNVALYKGRKSVHFTSAIKDTKSCLNATIGDMRSPSLKKTPVKFDLQASLEKGLTYKPHSGKLRQSYFQVNRLPPKKLDTSSAELNKKSIKEIRKEPRSRNDRRIEMTKGRENKRNSAIAKKRKIDI</sequence>
<keyword evidence="11" id="KW-0131">Cell cycle</keyword>
<comment type="similarity">
    <text evidence="3">Belongs to the NUSAP family.</text>
</comment>
<dbReference type="Pfam" id="PF16006">
    <property type="entry name" value="NUSAP"/>
    <property type="match status" value="1"/>
</dbReference>
<evidence type="ECO:0000256" key="1">
    <source>
        <dbReference type="ARBA" id="ARBA00004123"/>
    </source>
</evidence>
<evidence type="ECO:0000256" key="10">
    <source>
        <dbReference type="ARBA" id="ARBA00023242"/>
    </source>
</evidence>
<evidence type="ECO:0000256" key="6">
    <source>
        <dbReference type="ARBA" id="ARBA00022701"/>
    </source>
</evidence>
<evidence type="ECO:0000256" key="3">
    <source>
        <dbReference type="ARBA" id="ARBA00009702"/>
    </source>
</evidence>
<evidence type="ECO:0000256" key="12">
    <source>
        <dbReference type="SAM" id="MobiDB-lite"/>
    </source>
</evidence>